<protein>
    <recommendedName>
        <fullName evidence="3">DUF1450 domain-containing protein</fullName>
    </recommendedName>
</protein>
<dbReference type="Pfam" id="PF07293">
    <property type="entry name" value="DUF1450"/>
    <property type="match status" value="1"/>
</dbReference>
<organism evidence="1 2">
    <name type="scientific">Robertmurraya siralis</name>
    <dbReference type="NCBI Taxonomy" id="77777"/>
    <lineage>
        <taxon>Bacteria</taxon>
        <taxon>Bacillati</taxon>
        <taxon>Bacillota</taxon>
        <taxon>Bacilli</taxon>
        <taxon>Bacillales</taxon>
        <taxon>Bacillaceae</taxon>
        <taxon>Robertmurraya</taxon>
    </lineage>
</organism>
<evidence type="ECO:0008006" key="3">
    <source>
        <dbReference type="Google" id="ProtNLM"/>
    </source>
</evidence>
<dbReference type="RefSeq" id="WP_095314887.1">
    <property type="nucleotide sequence ID" value="NZ_BORC01000003.1"/>
</dbReference>
<evidence type="ECO:0000313" key="2">
    <source>
        <dbReference type="Proteomes" id="UP000682111"/>
    </source>
</evidence>
<dbReference type="InterPro" id="IPR009910">
    <property type="entry name" value="DUF1450"/>
</dbReference>
<keyword evidence="2" id="KW-1185">Reference proteome</keyword>
<gene>
    <name evidence="1" type="ORF">J27TS8_21530</name>
</gene>
<evidence type="ECO:0000313" key="1">
    <source>
        <dbReference type="EMBL" id="GIN62160.1"/>
    </source>
</evidence>
<comment type="caution">
    <text evidence="1">The sequence shown here is derived from an EMBL/GenBank/DDBJ whole genome shotgun (WGS) entry which is preliminary data.</text>
</comment>
<dbReference type="EMBL" id="BORC01000003">
    <property type="protein sequence ID" value="GIN62160.1"/>
    <property type="molecule type" value="Genomic_DNA"/>
</dbReference>
<dbReference type="Proteomes" id="UP000682111">
    <property type="component" value="Unassembled WGS sequence"/>
</dbReference>
<sequence>MKLFNRWFFKENKLIIEFCERNLNQFLTEDEIPKYESFFNEKNVQYKEYECQSKCKECKMAPYAVVNGEFITAATSSELLEKLKSQA</sequence>
<reference evidence="1" key="1">
    <citation type="submission" date="2021-03" db="EMBL/GenBank/DDBJ databases">
        <title>Antimicrobial resistance genes in bacteria isolated from Japanese honey, and their potential for conferring macrolide and lincosamide resistance in the American foulbrood pathogen Paenibacillus larvae.</title>
        <authorList>
            <person name="Okamoto M."/>
            <person name="Kumagai M."/>
            <person name="Kanamori H."/>
            <person name="Takamatsu D."/>
        </authorList>
    </citation>
    <scope>NUCLEOTIDE SEQUENCE</scope>
    <source>
        <strain evidence="1">J27TS8</strain>
    </source>
</reference>
<dbReference type="OrthoDB" id="2679644at2"/>
<proteinExistence type="predicted"/>
<dbReference type="AlphaFoldDB" id="A0A919WHL2"/>
<accession>A0A919WHL2</accession>
<name>A0A919WHL2_9BACI</name>